<dbReference type="Proteomes" id="UP000295499">
    <property type="component" value="Unassembled WGS sequence"/>
</dbReference>
<protein>
    <recommendedName>
        <fullName evidence="3">TonB-dependent SusC/RagA subfamily outer membrane receptor</fullName>
    </recommendedName>
</protein>
<accession>A0A4V3C3C1</accession>
<evidence type="ECO:0000313" key="1">
    <source>
        <dbReference type="EMBL" id="TDO21509.1"/>
    </source>
</evidence>
<comment type="caution">
    <text evidence="1">The sequence shown here is derived from an EMBL/GenBank/DDBJ whole genome shotgun (WGS) entry which is preliminary data.</text>
</comment>
<dbReference type="SUPFAM" id="SSF56935">
    <property type="entry name" value="Porins"/>
    <property type="match status" value="1"/>
</dbReference>
<evidence type="ECO:0000313" key="2">
    <source>
        <dbReference type="Proteomes" id="UP000295499"/>
    </source>
</evidence>
<proteinExistence type="predicted"/>
<dbReference type="AlphaFoldDB" id="A0A4V3C3C1"/>
<reference evidence="1 2" key="1">
    <citation type="submission" date="2019-03" db="EMBL/GenBank/DDBJ databases">
        <title>Genomic Encyclopedia of Archaeal and Bacterial Type Strains, Phase II (KMG-II): from individual species to whole genera.</title>
        <authorList>
            <person name="Goeker M."/>
        </authorList>
    </citation>
    <scope>NUCLEOTIDE SEQUENCE [LARGE SCALE GENOMIC DNA]</scope>
    <source>
        <strain evidence="1 2">DSM 19034</strain>
    </source>
</reference>
<dbReference type="Gene3D" id="2.170.130.10">
    <property type="entry name" value="TonB-dependent receptor, plug domain"/>
    <property type="match status" value="1"/>
</dbReference>
<dbReference type="EMBL" id="SNWM01000003">
    <property type="protein sequence ID" value="TDO21509.1"/>
    <property type="molecule type" value="Genomic_DNA"/>
</dbReference>
<sequence length="905" mass="100511">MTFSLLIKKYLPILTGMSMILVLAAFHLKEESFDILTKKIDTYVRSNPQEKIYVHLDKPYYAVGDTIWLKAYIANATNNRLSNLSKIVYIDLINDRDSIVQGLTLPVAEGMCWSSLSLSDSLSEGNYRLRAYTTLMQNTGPDFFYDKTLKIGNNWSNKVSLKATYSYHKERNGELGVASSLQFANNDGVGITAKELTYEVVWNTKVIKRGSGKTNSDGKFALNFISPKNENGGRGRIIASLTMPDKKKLVKEVLIEAASDDVDVQFFPESGNLIEGFPGKITFKAVNPVGKGVPISGSLRDQDANILSTFNSAFLGMGNIILTPEAGNTYMAHVKFADGSEHNYQLPKAQKSGYAISVNNIDSSKIQVKIYVSKDLLNETGQLKLLVQHNGILSYSSSSVIRKQIITATIPKKDLTSGINQILLISDKNLPICERLVFVKNNADLLPIKMESNKAVYKKREQVRMSFSIPGASSGLAAFSVAVTNADIVVPDLENESNIFTTLLLTSDLKGYVEKPNHYFLSDDVQTTIELDNLMLTQGWTRYSWKDLIENKLTQQSFKAEQSFRITGTINRLSGKPLPYGKVSLYSSTKGFFMVDTVADASGHFVFDNLYYTDSTNFLIQGKNAKDKLKVEIKMDPNPAQTVTKNKNSGDIELNVNDALSQYIRNSNIYFEEQLKQGFLSRSTVQLNEVKITKKWVNPAPNSANLNGPGVADKILVAKDFKNCFSIPQCLPGRIPGLMFSVEGIPSLMRMNGKPMAIFIDGMKVQPDILQYFPIDDVESVELLNSAGTMAIYGSQGGAGILLITTKRGNGSTYNHYTPWIVSFIPKGYTLSKEFYSPKYAIDKSNTDEDLRTTVYWNPNIISDASGKGKFDFYTSDQPGNYRAVLEGINLNGEIARQTLTFQVK</sequence>
<name>A0A4V3C3C1_9SPHI</name>
<gene>
    <name evidence="1" type="ORF">CLV32_2614</name>
</gene>
<organism evidence="1 2">
    <name type="scientific">Pedobacter duraquae</name>
    <dbReference type="NCBI Taxonomy" id="425511"/>
    <lineage>
        <taxon>Bacteria</taxon>
        <taxon>Pseudomonadati</taxon>
        <taxon>Bacteroidota</taxon>
        <taxon>Sphingobacteriia</taxon>
        <taxon>Sphingobacteriales</taxon>
        <taxon>Sphingobacteriaceae</taxon>
        <taxon>Pedobacter</taxon>
    </lineage>
</organism>
<evidence type="ECO:0008006" key="3">
    <source>
        <dbReference type="Google" id="ProtNLM"/>
    </source>
</evidence>
<keyword evidence="2" id="KW-1185">Reference proteome</keyword>
<dbReference type="InterPro" id="IPR037066">
    <property type="entry name" value="Plug_dom_sf"/>
</dbReference>
<dbReference type="Gene3D" id="2.60.40.1930">
    <property type="match status" value="1"/>
</dbReference>